<dbReference type="EMBL" id="MAAO01000006">
    <property type="protein sequence ID" value="OUR97326.1"/>
    <property type="molecule type" value="Genomic_DNA"/>
</dbReference>
<dbReference type="AlphaFoldDB" id="A0A1Y5F8R9"/>
<dbReference type="InterPro" id="IPR052892">
    <property type="entry name" value="NA-targeting_endonuclease"/>
</dbReference>
<comment type="caution">
    <text evidence="2">The sequence shown here is derived from an EMBL/GenBank/DDBJ whole genome shotgun (WGS) entry which is preliminary data.</text>
</comment>
<name>A0A1Y5F8R9_9BACT</name>
<reference evidence="3" key="1">
    <citation type="journal article" date="2017" name="Proc. Natl. Acad. Sci. U.S.A.">
        <title>Simulation of Deepwater Horizon oil plume reveals substrate specialization within a complex community of hydrocarbon-degraders.</title>
        <authorList>
            <person name="Hu P."/>
            <person name="Dubinsky E.A."/>
            <person name="Probst A.J."/>
            <person name="Wang J."/>
            <person name="Sieber C.M.K."/>
            <person name="Tom L.M."/>
            <person name="Gardinali P."/>
            <person name="Banfield J.F."/>
            <person name="Atlas R.M."/>
            <person name="Andersen G.L."/>
        </authorList>
    </citation>
    <scope>NUCLEOTIDE SEQUENCE [LARGE SCALE GENOMIC DNA]</scope>
</reference>
<dbReference type="Gene3D" id="1.10.30.50">
    <property type="match status" value="1"/>
</dbReference>
<dbReference type="CDD" id="cd00085">
    <property type="entry name" value="HNHc"/>
    <property type="match status" value="1"/>
</dbReference>
<dbReference type="Pfam" id="PF14279">
    <property type="entry name" value="HNH_5"/>
    <property type="match status" value="1"/>
</dbReference>
<organism evidence="2 3">
    <name type="scientific">Halobacteriovorax marinus</name>
    <dbReference type="NCBI Taxonomy" id="97084"/>
    <lineage>
        <taxon>Bacteria</taxon>
        <taxon>Pseudomonadati</taxon>
        <taxon>Bdellovibrionota</taxon>
        <taxon>Bacteriovoracia</taxon>
        <taxon>Bacteriovoracales</taxon>
        <taxon>Halobacteriovoraceae</taxon>
        <taxon>Halobacteriovorax</taxon>
    </lineage>
</organism>
<feature type="domain" description="HNH nuclease" evidence="1">
    <location>
        <begin position="68"/>
        <end position="121"/>
    </location>
</feature>
<gene>
    <name evidence="2" type="ORF">A9Q84_13460</name>
</gene>
<dbReference type="Proteomes" id="UP000196531">
    <property type="component" value="Unassembled WGS sequence"/>
</dbReference>
<evidence type="ECO:0000313" key="3">
    <source>
        <dbReference type="Proteomes" id="UP000196531"/>
    </source>
</evidence>
<accession>A0A1Y5F8R9</accession>
<protein>
    <recommendedName>
        <fullName evidence="1">HNH nuclease domain-containing protein</fullName>
    </recommendedName>
</protein>
<sequence length="167" mass="19752">MRTLLLDSTFFPVRIISWQKAMILLLTGRAEVVTEYDDKLIRSTTKSFMLPKILRLYNRHHNQRLVKFTRLNVYLRDDYTCQYCEIEFRFGELTFDHVNPVSKGGQTSWKNIVTCCKKCNSKKGAQTLKECGLRLKKVPEKPRWSATMCLRIKENDPQEWFQWLPAA</sequence>
<dbReference type="InterPro" id="IPR029471">
    <property type="entry name" value="HNH_5"/>
</dbReference>
<evidence type="ECO:0000313" key="2">
    <source>
        <dbReference type="EMBL" id="OUR97326.1"/>
    </source>
</evidence>
<dbReference type="PANTHER" id="PTHR33877:SF2">
    <property type="entry name" value="OS07G0170200 PROTEIN"/>
    <property type="match status" value="1"/>
</dbReference>
<proteinExistence type="predicted"/>
<dbReference type="InterPro" id="IPR003615">
    <property type="entry name" value="HNH_nuc"/>
</dbReference>
<dbReference type="SMART" id="SM00507">
    <property type="entry name" value="HNHc"/>
    <property type="match status" value="1"/>
</dbReference>
<evidence type="ECO:0000259" key="1">
    <source>
        <dbReference type="SMART" id="SM00507"/>
    </source>
</evidence>
<dbReference type="PANTHER" id="PTHR33877">
    <property type="entry name" value="SLL1193 PROTEIN"/>
    <property type="match status" value="1"/>
</dbReference>